<proteinExistence type="predicted"/>
<keyword evidence="2" id="KW-1185">Reference proteome</keyword>
<gene>
    <name evidence="1" type="ORF">RRG08_058842</name>
</gene>
<accession>A0AAE0Y0V4</accession>
<dbReference type="AlphaFoldDB" id="A0AAE0Y0V4"/>
<protein>
    <submittedName>
        <fullName evidence="1">Uncharacterized protein</fullName>
    </submittedName>
</protein>
<organism evidence="1 2">
    <name type="scientific">Elysia crispata</name>
    <name type="common">lettuce slug</name>
    <dbReference type="NCBI Taxonomy" id="231223"/>
    <lineage>
        <taxon>Eukaryota</taxon>
        <taxon>Metazoa</taxon>
        <taxon>Spiralia</taxon>
        <taxon>Lophotrochozoa</taxon>
        <taxon>Mollusca</taxon>
        <taxon>Gastropoda</taxon>
        <taxon>Heterobranchia</taxon>
        <taxon>Euthyneura</taxon>
        <taxon>Panpulmonata</taxon>
        <taxon>Sacoglossa</taxon>
        <taxon>Placobranchoidea</taxon>
        <taxon>Plakobranchidae</taxon>
        <taxon>Elysia</taxon>
    </lineage>
</organism>
<comment type="caution">
    <text evidence="1">The sequence shown here is derived from an EMBL/GenBank/DDBJ whole genome shotgun (WGS) entry which is preliminary data.</text>
</comment>
<dbReference type="EMBL" id="JAWDGP010007240">
    <property type="protein sequence ID" value="KAK3727425.1"/>
    <property type="molecule type" value="Genomic_DNA"/>
</dbReference>
<evidence type="ECO:0000313" key="1">
    <source>
        <dbReference type="EMBL" id="KAK3727425.1"/>
    </source>
</evidence>
<dbReference type="Proteomes" id="UP001283361">
    <property type="component" value="Unassembled WGS sequence"/>
</dbReference>
<name>A0AAE0Y0V4_9GAST</name>
<evidence type="ECO:0000313" key="2">
    <source>
        <dbReference type="Proteomes" id="UP001283361"/>
    </source>
</evidence>
<sequence>MLGVTFAILDLSSRHALQDSTAERAILRTNSHGVYRTLAGMLIFKMRLPTFQSMDMTDTVICRANAQVK</sequence>
<reference evidence="1" key="1">
    <citation type="journal article" date="2023" name="G3 (Bethesda)">
        <title>A reference genome for the long-term kleptoplast-retaining sea slug Elysia crispata morphotype clarki.</title>
        <authorList>
            <person name="Eastman K.E."/>
            <person name="Pendleton A.L."/>
            <person name="Shaikh M.A."/>
            <person name="Suttiyut T."/>
            <person name="Ogas R."/>
            <person name="Tomko P."/>
            <person name="Gavelis G."/>
            <person name="Widhalm J.R."/>
            <person name="Wisecaver J.H."/>
        </authorList>
    </citation>
    <scope>NUCLEOTIDE SEQUENCE</scope>
    <source>
        <strain evidence="1">ECLA1</strain>
    </source>
</reference>